<comment type="subunit">
    <text evidence="3">Homotrimer.</text>
</comment>
<comment type="caution">
    <text evidence="6">The sequence shown here is derived from an EMBL/GenBank/DDBJ whole genome shotgun (WGS) entry which is preliminary data.</text>
</comment>
<evidence type="ECO:0000256" key="5">
    <source>
        <dbReference type="ARBA" id="ARBA00023277"/>
    </source>
</evidence>
<proteinExistence type="inferred from homology"/>
<name>A0ABX4HUI2_9BACI</name>
<comment type="pathway">
    <text evidence="1">Carbohydrate acid metabolism.</text>
</comment>
<dbReference type="Proteomes" id="UP000217561">
    <property type="component" value="Unassembled WGS sequence"/>
</dbReference>
<evidence type="ECO:0000256" key="2">
    <source>
        <dbReference type="ARBA" id="ARBA00006906"/>
    </source>
</evidence>
<comment type="similarity">
    <text evidence="2">Belongs to the KHG/KDPG aldolase family.</text>
</comment>
<evidence type="ECO:0000256" key="1">
    <source>
        <dbReference type="ARBA" id="ARBA00004761"/>
    </source>
</evidence>
<dbReference type="PANTHER" id="PTHR30246:SF1">
    <property type="entry name" value="2-DEHYDRO-3-DEOXY-6-PHOSPHOGALACTONATE ALDOLASE-RELATED"/>
    <property type="match status" value="1"/>
</dbReference>
<evidence type="ECO:0000313" key="7">
    <source>
        <dbReference type="Proteomes" id="UP000217561"/>
    </source>
</evidence>
<keyword evidence="5" id="KW-0119">Carbohydrate metabolism</keyword>
<sequence length="212" mass="22662">MSVKQIIEGKVVAVIRHSTVDNIIPIIEKLSEGGVHTVEITAETINFKVILEKAVDHFEGEKTMIGAGTVNTTSAAKKAMDAGADFIVSPGLNEEVVKFVKERNGVMTPGVMTPTEIMNAYNLGADMVKIFPAGVMGASYIKSIQAPLPEMPIMVTGGISEKNMKDFFEAGADVVGLGSELVDTKNITEESLQEISEKAEKVMQTINQSGGF</sequence>
<reference evidence="6 7" key="1">
    <citation type="submission" date="2017-08" db="EMBL/GenBank/DDBJ databases">
        <title>Salimicrobium alkalisoli sp. nov., isolated from saline alkaline soil.</title>
        <authorList>
            <person name="Zhang G."/>
            <person name="Xiong Q."/>
        </authorList>
    </citation>
    <scope>NUCLEOTIDE SEQUENCE [LARGE SCALE GENOMIC DNA]</scope>
    <source>
        <strain evidence="6 7">WN024</strain>
    </source>
</reference>
<keyword evidence="4" id="KW-0456">Lyase</keyword>
<gene>
    <name evidence="6" type="ORF">CKW00_03955</name>
</gene>
<evidence type="ECO:0000256" key="4">
    <source>
        <dbReference type="ARBA" id="ARBA00023239"/>
    </source>
</evidence>
<dbReference type="Gene3D" id="3.20.20.70">
    <property type="entry name" value="Aldolase class I"/>
    <property type="match status" value="1"/>
</dbReference>
<dbReference type="SUPFAM" id="SSF51569">
    <property type="entry name" value="Aldolase"/>
    <property type="match status" value="1"/>
</dbReference>
<evidence type="ECO:0000313" key="6">
    <source>
        <dbReference type="EMBL" id="PBB06489.1"/>
    </source>
</evidence>
<dbReference type="InterPro" id="IPR000887">
    <property type="entry name" value="Aldlse_KDPG_KHG"/>
</dbReference>
<dbReference type="EMBL" id="NSGH01000004">
    <property type="protein sequence ID" value="PBB06489.1"/>
    <property type="molecule type" value="Genomic_DNA"/>
</dbReference>
<dbReference type="PANTHER" id="PTHR30246">
    <property type="entry name" value="2-KETO-3-DEOXY-6-PHOSPHOGLUCONATE ALDOLASE"/>
    <property type="match status" value="1"/>
</dbReference>
<dbReference type="Pfam" id="PF01081">
    <property type="entry name" value="Aldolase"/>
    <property type="match status" value="1"/>
</dbReference>
<keyword evidence="7" id="KW-1185">Reference proteome</keyword>
<dbReference type="NCBIfam" id="TIGR01182">
    <property type="entry name" value="eda"/>
    <property type="match status" value="1"/>
</dbReference>
<dbReference type="CDD" id="cd00452">
    <property type="entry name" value="KDPG_aldolase"/>
    <property type="match status" value="1"/>
</dbReference>
<protein>
    <submittedName>
        <fullName evidence="6">2-dehydro-3-deoxyphosphogluconate aldolase</fullName>
    </submittedName>
</protein>
<organism evidence="6 7">
    <name type="scientific">Salimicrobium humidisoli</name>
    <dbReference type="NCBI Taxonomy" id="2029857"/>
    <lineage>
        <taxon>Bacteria</taxon>
        <taxon>Bacillati</taxon>
        <taxon>Bacillota</taxon>
        <taxon>Bacilli</taxon>
        <taxon>Bacillales</taxon>
        <taxon>Bacillaceae</taxon>
        <taxon>Salimicrobium</taxon>
    </lineage>
</organism>
<dbReference type="RefSeq" id="WP_095821478.1">
    <property type="nucleotide sequence ID" value="NZ_NSGH01000004.1"/>
</dbReference>
<dbReference type="InterPro" id="IPR013785">
    <property type="entry name" value="Aldolase_TIM"/>
</dbReference>
<evidence type="ECO:0000256" key="3">
    <source>
        <dbReference type="ARBA" id="ARBA00011233"/>
    </source>
</evidence>
<accession>A0ABX4HUI2</accession>